<keyword evidence="2" id="KW-1185">Reference proteome</keyword>
<evidence type="ECO:0000313" key="2">
    <source>
        <dbReference type="Proteomes" id="UP000679260"/>
    </source>
</evidence>
<dbReference type="EMBL" id="AP022322">
    <property type="protein sequence ID" value="BBU35568.1"/>
    <property type="molecule type" value="Genomic_DNA"/>
</dbReference>
<protein>
    <submittedName>
        <fullName evidence="1">Uncharacterized protein</fullName>
    </submittedName>
</protein>
<proteinExistence type="predicted"/>
<reference evidence="1 2" key="1">
    <citation type="submission" date="2020-01" db="EMBL/GenBank/DDBJ databases">
        <title>Veillonella burapaensis sp. nov., anaerobic, Gram-stain-negative coccus isolated from saliva of a Thai child.</title>
        <authorList>
            <person name="Mashima I."/>
            <person name="Theodorea C."/>
            <person name="Nakazawa F."/>
            <person name="Thaweboon B."/>
            <person name="Thaweboon S."/>
            <person name="Tamai R."/>
            <person name="Kiyoura Y."/>
        </authorList>
    </citation>
    <scope>NUCLEOTIDE SEQUENCE [LARGE SCALE GENOMIC DNA]</scope>
    <source>
        <strain evidence="1 2">S12025-13</strain>
    </source>
</reference>
<dbReference type="Proteomes" id="UP000679260">
    <property type="component" value="Chromosome"/>
</dbReference>
<organism evidence="1 2">
    <name type="scientific">Veillonella orientalis</name>
    <dbReference type="NCBI Taxonomy" id="2682455"/>
    <lineage>
        <taxon>Bacteria</taxon>
        <taxon>Bacillati</taxon>
        <taxon>Bacillota</taxon>
        <taxon>Negativicutes</taxon>
        <taxon>Veillonellales</taxon>
        <taxon>Veillonellaceae</taxon>
        <taxon>Veillonella</taxon>
    </lineage>
</organism>
<gene>
    <name evidence="1" type="ORF">VEIS1202513_00890</name>
</gene>
<evidence type="ECO:0000313" key="1">
    <source>
        <dbReference type="EMBL" id="BBU35568.1"/>
    </source>
</evidence>
<sequence>MVYQRYTNIKYLINPEWFFRIIIKSVPTDTDLTMRYGYNKIIVNDRVVIYA</sequence>
<name>A0ABN5XS79_9FIRM</name>
<accession>A0ABN5XS79</accession>